<sequence>MLVPHGRGGGGRTHRPRPVDRSCRRAARSGARLRRRPRRELRVLPGPHARTGLLRLGTGLAVRLRALPAVRLREPRSPRVHRARRTPQGRAREPCGRCQHGIRLNFPRPSLPRLPRRLPIPAAHEGVATVTQTATETPARPATLTPLVSPRSIAVVGASDQPARIGGRILARLKETYGGGIFPVNSSRTTVQDLPAFPDISAVPEPVDLAIVAAPGPAVPQIARDAAAQGVGALLVLSAGFGEVGEEGRRAQDELVAIGRASGMRICGPNCIGIMNLTIGLRAVFSTITGVPQETGNVGIVSQSGGFGMGMFETAQQSGLGVSYMLATGNEADVTCGEMVAHLVEQPDVQVVGLFMEGVRKPGTLMAAARRAVELGKPILAVRTGRSTVGARAAASHTGALSSADDVVSAAFEAAGIIRVDGPAELVEFARVFSAGRRPRGRRLAVITSSGGAGVLMADAAESAGLEMPSPAGSLEGELASLVPSFGSIANPIDPTAQIVNDQSMLRELFTKVAAAPDYDMVVVAGAARGLGSQLRDTMQAANEATPKPFAVWASQPDVARDLMGRGVTACHDPNLLIRAMGALARYQESRERLLKEPARPEGGVPAPDAPSRSLAEHVSRRYLTEAGIPVPPERIVVDAAEAEAAAAELGGRVVMKLSAGWLTHKSEHGAVRVGLSDPVELRASFEQLTGVAETLRPDGAPAAEVLVQRMAEPGPELVCGLFTDPTFGPVITVGLGGTLVEITRDRRLGLAPVSRAEAERLVGELSGGRLVGAARGLTREQATGVADVLVTLGEIARSHPEVRELELNPLIVGPSGVVAVDALAVVAGDGPC</sequence>
<dbReference type="PROSITE" id="PS50975">
    <property type="entry name" value="ATP_GRASP"/>
    <property type="match status" value="1"/>
</dbReference>
<dbReference type="GO" id="GO:0046872">
    <property type="term" value="F:metal ion binding"/>
    <property type="evidence" value="ECO:0007669"/>
    <property type="project" value="InterPro"/>
</dbReference>
<dbReference type="SUPFAM" id="SSF56059">
    <property type="entry name" value="Glutathione synthetase ATP-binding domain-like"/>
    <property type="match status" value="1"/>
</dbReference>
<comment type="caution">
    <text evidence="4">The sequence shown here is derived from an EMBL/GenBank/DDBJ whole genome shotgun (WGS) entry which is preliminary data.</text>
</comment>
<dbReference type="SMART" id="SM00881">
    <property type="entry name" value="CoA_binding"/>
    <property type="match status" value="1"/>
</dbReference>
<organism evidence="4 5">
    <name type="scientific">Actinomadura physcomitrii</name>
    <dbReference type="NCBI Taxonomy" id="2650748"/>
    <lineage>
        <taxon>Bacteria</taxon>
        <taxon>Bacillati</taxon>
        <taxon>Actinomycetota</taxon>
        <taxon>Actinomycetes</taxon>
        <taxon>Streptosporangiales</taxon>
        <taxon>Thermomonosporaceae</taxon>
        <taxon>Actinomadura</taxon>
    </lineage>
</organism>
<feature type="compositionally biased region" description="Basic residues" evidence="2">
    <location>
        <begin position="24"/>
        <end position="38"/>
    </location>
</feature>
<dbReference type="Pfam" id="PF13607">
    <property type="entry name" value="Succ_CoA_lig"/>
    <property type="match status" value="1"/>
</dbReference>
<dbReference type="InterPro" id="IPR003781">
    <property type="entry name" value="CoA-bd"/>
</dbReference>
<proteinExistence type="predicted"/>
<dbReference type="Gene3D" id="3.40.50.720">
    <property type="entry name" value="NAD(P)-binding Rossmann-like Domain"/>
    <property type="match status" value="1"/>
</dbReference>
<evidence type="ECO:0000313" key="4">
    <source>
        <dbReference type="EMBL" id="MWA03016.1"/>
    </source>
</evidence>
<protein>
    <recommendedName>
        <fullName evidence="3">ATP-grasp domain-containing protein</fullName>
    </recommendedName>
</protein>
<dbReference type="EMBL" id="WBMS02000017">
    <property type="protein sequence ID" value="MWA03016.1"/>
    <property type="molecule type" value="Genomic_DNA"/>
</dbReference>
<feature type="region of interest" description="Disordered" evidence="2">
    <location>
        <begin position="596"/>
        <end position="615"/>
    </location>
</feature>
<accession>A0A6I4MLB4</accession>
<feature type="compositionally biased region" description="Gly residues" evidence="2">
    <location>
        <begin position="1"/>
        <end position="11"/>
    </location>
</feature>
<dbReference type="Gene3D" id="3.40.50.261">
    <property type="entry name" value="Succinyl-CoA synthetase domains"/>
    <property type="match status" value="2"/>
</dbReference>
<evidence type="ECO:0000256" key="2">
    <source>
        <dbReference type="SAM" id="MobiDB-lite"/>
    </source>
</evidence>
<keyword evidence="1" id="KW-0547">Nucleotide-binding</keyword>
<dbReference type="Gene3D" id="3.30.470.20">
    <property type="entry name" value="ATP-grasp fold, B domain"/>
    <property type="match status" value="1"/>
</dbReference>
<dbReference type="SUPFAM" id="SSF51735">
    <property type="entry name" value="NAD(P)-binding Rossmann-fold domains"/>
    <property type="match status" value="1"/>
</dbReference>
<feature type="compositionally biased region" description="Basic residues" evidence="2">
    <location>
        <begin position="78"/>
        <end position="87"/>
    </location>
</feature>
<dbReference type="Proteomes" id="UP000462055">
    <property type="component" value="Unassembled WGS sequence"/>
</dbReference>
<dbReference type="PANTHER" id="PTHR42793">
    <property type="entry name" value="COA BINDING DOMAIN CONTAINING PROTEIN"/>
    <property type="match status" value="1"/>
</dbReference>
<reference evidence="4" key="1">
    <citation type="submission" date="2019-12" db="EMBL/GenBank/DDBJ databases">
        <title>Actinomadura physcomitrii sp. nov., a novel actinomycete isolated from moss [Physcomitrium sphaericum (Ludw) Fuernr].</title>
        <authorList>
            <person name="Zhuang X."/>
        </authorList>
    </citation>
    <scope>NUCLEOTIDE SEQUENCE [LARGE SCALE GENOMIC DNA]</scope>
    <source>
        <strain evidence="4">LD22</strain>
    </source>
</reference>
<gene>
    <name evidence="4" type="ORF">F8568_022085</name>
</gene>
<dbReference type="InterPro" id="IPR036291">
    <property type="entry name" value="NAD(P)-bd_dom_sf"/>
</dbReference>
<evidence type="ECO:0000259" key="3">
    <source>
        <dbReference type="PROSITE" id="PS50975"/>
    </source>
</evidence>
<feature type="domain" description="ATP-grasp" evidence="3">
    <location>
        <begin position="621"/>
        <end position="657"/>
    </location>
</feature>
<dbReference type="InterPro" id="IPR011761">
    <property type="entry name" value="ATP-grasp"/>
</dbReference>
<dbReference type="GO" id="GO:0005524">
    <property type="term" value="F:ATP binding"/>
    <property type="evidence" value="ECO:0007669"/>
    <property type="project" value="UniProtKB-UniRule"/>
</dbReference>
<dbReference type="InterPro" id="IPR013815">
    <property type="entry name" value="ATP_grasp_subdomain_1"/>
</dbReference>
<dbReference type="PANTHER" id="PTHR42793:SF4">
    <property type="entry name" value="BLL6376 PROTEIN"/>
    <property type="match status" value="1"/>
</dbReference>
<dbReference type="AlphaFoldDB" id="A0A6I4MLB4"/>
<keyword evidence="5" id="KW-1185">Reference proteome</keyword>
<dbReference type="Pfam" id="PF13549">
    <property type="entry name" value="ATP-grasp_5"/>
    <property type="match status" value="1"/>
</dbReference>
<feature type="region of interest" description="Disordered" evidence="2">
    <location>
        <begin position="1"/>
        <end position="38"/>
    </location>
</feature>
<evidence type="ECO:0000256" key="1">
    <source>
        <dbReference type="PROSITE-ProRule" id="PRU00409"/>
    </source>
</evidence>
<evidence type="ECO:0000313" key="5">
    <source>
        <dbReference type="Proteomes" id="UP000462055"/>
    </source>
</evidence>
<dbReference type="InterPro" id="IPR016102">
    <property type="entry name" value="Succinyl-CoA_synth-like"/>
</dbReference>
<dbReference type="InterPro" id="IPR032875">
    <property type="entry name" value="Succ_CoA_lig_flav_dom"/>
</dbReference>
<name>A0A6I4MLB4_9ACTN</name>
<feature type="region of interest" description="Disordered" evidence="2">
    <location>
        <begin position="76"/>
        <end position="96"/>
    </location>
</feature>
<dbReference type="Gene3D" id="3.30.1490.20">
    <property type="entry name" value="ATP-grasp fold, A domain"/>
    <property type="match status" value="1"/>
</dbReference>
<dbReference type="Pfam" id="PF13380">
    <property type="entry name" value="CoA_binding_2"/>
    <property type="match status" value="1"/>
</dbReference>
<keyword evidence="1" id="KW-0067">ATP-binding</keyword>
<dbReference type="SUPFAM" id="SSF52210">
    <property type="entry name" value="Succinyl-CoA synthetase domains"/>
    <property type="match status" value="2"/>
</dbReference>